<dbReference type="InParanoid" id="A0A1C7MYU2"/>
<reference evidence="3 4" key="1">
    <citation type="submission" date="2016-03" db="EMBL/GenBank/DDBJ databases">
        <title>Choanephora cucurbitarum.</title>
        <authorList>
            <person name="Min B."/>
            <person name="Park H."/>
            <person name="Park J.-H."/>
            <person name="Shin H.-D."/>
            <person name="Choi I.-G."/>
        </authorList>
    </citation>
    <scope>NUCLEOTIDE SEQUENCE [LARGE SCALE GENOMIC DNA]</scope>
    <source>
        <strain evidence="3 4">KUS-F28377</strain>
    </source>
</reference>
<dbReference type="InterPro" id="IPR017441">
    <property type="entry name" value="Protein_kinase_ATP_BS"/>
</dbReference>
<organism evidence="3 4">
    <name type="scientific">Choanephora cucurbitarum</name>
    <dbReference type="NCBI Taxonomy" id="101091"/>
    <lineage>
        <taxon>Eukaryota</taxon>
        <taxon>Fungi</taxon>
        <taxon>Fungi incertae sedis</taxon>
        <taxon>Mucoromycota</taxon>
        <taxon>Mucoromycotina</taxon>
        <taxon>Mucoromycetes</taxon>
        <taxon>Mucorales</taxon>
        <taxon>Mucorineae</taxon>
        <taxon>Choanephoraceae</taxon>
        <taxon>Choanephoroideae</taxon>
        <taxon>Choanephora</taxon>
    </lineage>
</organism>
<dbReference type="Proteomes" id="UP000093000">
    <property type="component" value="Unassembled WGS sequence"/>
</dbReference>
<dbReference type="SUPFAM" id="SSF56112">
    <property type="entry name" value="Protein kinase-like (PK-like)"/>
    <property type="match status" value="1"/>
</dbReference>
<feature type="binding site" evidence="1">
    <location>
        <position position="252"/>
    </location>
    <ligand>
        <name>ATP</name>
        <dbReference type="ChEBI" id="CHEBI:30616"/>
    </ligand>
</feature>
<dbReference type="InterPro" id="IPR011009">
    <property type="entry name" value="Kinase-like_dom_sf"/>
</dbReference>
<keyword evidence="4" id="KW-1185">Reference proteome</keyword>
<accession>A0A1C7MYU2</accession>
<gene>
    <name evidence="3" type="primary">YPK2</name>
    <name evidence="3" type="ORF">A0J61_09930</name>
</gene>
<dbReference type="EMBL" id="LUGH01000974">
    <property type="protein sequence ID" value="OBZ82020.1"/>
    <property type="molecule type" value="Genomic_DNA"/>
</dbReference>
<dbReference type="Gene3D" id="1.10.510.10">
    <property type="entry name" value="Transferase(Phosphotransferase) domain 1"/>
    <property type="match status" value="1"/>
</dbReference>
<proteinExistence type="predicted"/>
<keyword evidence="3" id="KW-0418">Kinase</keyword>
<dbReference type="STRING" id="101091.A0A1C7MYU2"/>
<dbReference type="OrthoDB" id="28230at2759"/>
<dbReference type="SMART" id="SM00220">
    <property type="entry name" value="S_TKc"/>
    <property type="match status" value="1"/>
</dbReference>
<evidence type="ECO:0000259" key="2">
    <source>
        <dbReference type="PROSITE" id="PS50011"/>
    </source>
</evidence>
<dbReference type="GO" id="GO:0005524">
    <property type="term" value="F:ATP binding"/>
    <property type="evidence" value="ECO:0007669"/>
    <property type="project" value="UniProtKB-UniRule"/>
</dbReference>
<protein>
    <submittedName>
        <fullName evidence="3">Serine/threonine-protein kinase YPK2/YKR2</fullName>
    </submittedName>
</protein>
<evidence type="ECO:0000256" key="1">
    <source>
        <dbReference type="PROSITE-ProRule" id="PRU10141"/>
    </source>
</evidence>
<sequence>MKGTCRKEIDKLEDNQRQLKKPRLSVRRLAAVGAEPDDSVLSIMEALSQYTPKDVKRAFNTYMSIHEKDTNQQNQMGNVVQSRCSRLAGSLTGSMNSGYKKNIGNNNDDDEDDEETCSTIFDINTLQISESNMIPSSSNKQHNTRNKIAPCCFSANKESSVDSASFWKSPMSSNAPSGRASRALSEQLPKQQHIRRPKCTSFKRASSFLFLSPGGLPELDAREFVVTDGILGTGQMSVVRLGRYGNLPVACKSKRDFTNIAQYYAQANREMTFAARLSTCRYMNKYLGWVVCRKSDVEESSLMLPKSSPKQSPPKLYIVQKYISNRDGRTYLNRRGRYMFMSILITETMLKPQEVLQASICLFSALSDAHNLDIGIVDLKLENFLIDSSGTGYLTDFGSCIMFERGQKKVIDLNKHDVSWTKNVAPPEMLNNNQFTKASDVFMATLILAEMMAFEASHKDFQRTVLRRHHKNRHEVEFSSEYIHESYQMFFPLLKAGLANSSKKRPSAQAMLDTLLQMRKK</sequence>
<dbReference type="PANTHER" id="PTHR44329">
    <property type="entry name" value="SERINE/THREONINE-PROTEIN KINASE TNNI3K-RELATED"/>
    <property type="match status" value="1"/>
</dbReference>
<evidence type="ECO:0000313" key="4">
    <source>
        <dbReference type="Proteomes" id="UP000093000"/>
    </source>
</evidence>
<keyword evidence="1" id="KW-0547">Nucleotide-binding</keyword>
<dbReference type="AlphaFoldDB" id="A0A1C7MYU2"/>
<comment type="caution">
    <text evidence="3">The sequence shown here is derived from an EMBL/GenBank/DDBJ whole genome shotgun (WGS) entry which is preliminary data.</text>
</comment>
<dbReference type="GO" id="GO:0004674">
    <property type="term" value="F:protein serine/threonine kinase activity"/>
    <property type="evidence" value="ECO:0007669"/>
    <property type="project" value="TreeGrafter"/>
</dbReference>
<feature type="domain" description="Protein kinase" evidence="2">
    <location>
        <begin position="225"/>
        <end position="516"/>
    </location>
</feature>
<dbReference type="InterPro" id="IPR051681">
    <property type="entry name" value="Ser/Thr_Kinases-Pseudokinases"/>
</dbReference>
<keyword evidence="3" id="KW-0808">Transferase</keyword>
<dbReference type="PROSITE" id="PS50011">
    <property type="entry name" value="PROTEIN_KINASE_DOM"/>
    <property type="match status" value="1"/>
</dbReference>
<dbReference type="InterPro" id="IPR000719">
    <property type="entry name" value="Prot_kinase_dom"/>
</dbReference>
<keyword evidence="1" id="KW-0067">ATP-binding</keyword>
<evidence type="ECO:0000313" key="3">
    <source>
        <dbReference type="EMBL" id="OBZ82020.1"/>
    </source>
</evidence>
<dbReference type="Pfam" id="PF00069">
    <property type="entry name" value="Pkinase"/>
    <property type="match status" value="1"/>
</dbReference>
<dbReference type="PROSITE" id="PS00107">
    <property type="entry name" value="PROTEIN_KINASE_ATP"/>
    <property type="match status" value="1"/>
</dbReference>
<name>A0A1C7MYU2_9FUNG</name>